<feature type="transmembrane region" description="Helical" evidence="1">
    <location>
        <begin position="49"/>
        <end position="70"/>
    </location>
</feature>
<organism evidence="3 4">
    <name type="scientific">Podospora anserina (strain S / ATCC MYA-4624 / DSM 980 / FGSC 10383)</name>
    <name type="common">Pleurage anserina</name>
    <dbReference type="NCBI Taxonomy" id="515849"/>
    <lineage>
        <taxon>Eukaryota</taxon>
        <taxon>Fungi</taxon>
        <taxon>Dikarya</taxon>
        <taxon>Ascomycota</taxon>
        <taxon>Pezizomycotina</taxon>
        <taxon>Sordariomycetes</taxon>
        <taxon>Sordariomycetidae</taxon>
        <taxon>Sordariales</taxon>
        <taxon>Podosporaceae</taxon>
        <taxon>Podospora</taxon>
        <taxon>Podospora anserina</taxon>
    </lineage>
</organism>
<keyword evidence="1" id="KW-1133">Transmembrane helix</keyword>
<keyword evidence="2" id="KW-0732">Signal</keyword>
<dbReference type="EMBL" id="FO904939">
    <property type="protein sequence ID" value="CDP27880.1"/>
    <property type="molecule type" value="Genomic_DNA"/>
</dbReference>
<dbReference type="InParanoid" id="A0A090CII9"/>
<sequence length="371" mass="41456">MSRVPIRNLFLFSTALLIRPCQAFSLSEWLSKDPYEDGGTVQEQIQCYALPYGAIGMASHILTYFTAYMLSRGRNPILVWKRLKHRRFNLSVAAIGFVITLVLTSLTVARCRRTWPFILVAVWKLVLSVTLTGMTIQAALETHDEPKKEKQPKVVEEEQGYFAYGDGGYGYDYPESTYQRTPTDDRPGPRTSAADVHLGHYYPLKVPMGTGSRVRLTQREDDGDDDEWHGYHLPGLKGRYHRVWYWVPLYVLGVVVGFVGIMNIVSKHIMGNQQLRIITGVFGGVVLLMVLVAIVLSWLMMSGSGGCVGIVGVGCLAATGVAVFMLSVLFAFYTDWVLAALAEDLVGTPSRDNAVFYWAYFAAKRLPMVSF</sequence>
<feature type="transmembrane region" description="Helical" evidence="1">
    <location>
        <begin position="243"/>
        <end position="265"/>
    </location>
</feature>
<feature type="transmembrane region" description="Helical" evidence="1">
    <location>
        <begin position="90"/>
        <end position="109"/>
    </location>
</feature>
<proteinExistence type="predicted"/>
<evidence type="ECO:0000256" key="2">
    <source>
        <dbReference type="SAM" id="SignalP"/>
    </source>
</evidence>
<reference evidence="3 4" key="1">
    <citation type="journal article" date="2008" name="Genome Biol.">
        <title>The genome sequence of the model ascomycete fungus Podospora anserina.</title>
        <authorList>
            <person name="Espagne E."/>
            <person name="Lespinet O."/>
            <person name="Malagnac F."/>
            <person name="Da Silva C."/>
            <person name="Jaillon O."/>
            <person name="Porcel B.M."/>
            <person name="Couloux A."/>
            <person name="Aury J.-M."/>
            <person name="Segurens B."/>
            <person name="Poulain J."/>
            <person name="Anthouard V."/>
            <person name="Grossetete S."/>
            <person name="Khalili H."/>
            <person name="Coppin E."/>
            <person name="Dequard-Chablat M."/>
            <person name="Picard M."/>
            <person name="Contamine V."/>
            <person name="Arnaise S."/>
            <person name="Bourdais A."/>
            <person name="Berteaux-Lecellier V."/>
            <person name="Gautheret D."/>
            <person name="de Vries R.P."/>
            <person name="Battaglia E."/>
            <person name="Coutinho P.M."/>
            <person name="Danchin E.G.J."/>
            <person name="Henrissat B."/>
            <person name="El Khoury R."/>
            <person name="Sainsard-Chanet A."/>
            <person name="Boivin A."/>
            <person name="Pinan-Lucarre B."/>
            <person name="Sellem C.H."/>
            <person name="Debuchy R."/>
            <person name="Wincker P."/>
            <person name="Weissenbach J."/>
            <person name="Silar P."/>
        </authorList>
    </citation>
    <scope>NUCLEOTIDE SEQUENCE [LARGE SCALE GENOMIC DNA]</scope>
    <source>
        <strain evidence="4">S / ATCC MYA-4624 / DSM 980 / FGSC 10383</strain>
    </source>
</reference>
<feature type="transmembrane region" description="Helical" evidence="1">
    <location>
        <begin position="307"/>
        <end position="333"/>
    </location>
</feature>
<feature type="chain" id="PRO_5001853537" evidence="2">
    <location>
        <begin position="24"/>
        <end position="371"/>
    </location>
</feature>
<evidence type="ECO:0000313" key="3">
    <source>
        <dbReference type="EMBL" id="CDP27880.1"/>
    </source>
</evidence>
<name>A0A090CII9_PODAN</name>
<evidence type="ECO:0000313" key="4">
    <source>
        <dbReference type="Proteomes" id="UP000001197"/>
    </source>
</evidence>
<accession>A0A090CII9</accession>
<feature type="signal peptide" evidence="2">
    <location>
        <begin position="1"/>
        <end position="23"/>
    </location>
</feature>
<dbReference type="AlphaFoldDB" id="A0A090CII9"/>
<feature type="transmembrane region" description="Helical" evidence="1">
    <location>
        <begin position="277"/>
        <end position="300"/>
    </location>
</feature>
<keyword evidence="1" id="KW-0812">Transmembrane</keyword>
<protein>
    <submittedName>
        <fullName evidence="3">Uncharacterized protein</fullName>
    </submittedName>
</protein>
<evidence type="ECO:0000256" key="1">
    <source>
        <dbReference type="SAM" id="Phobius"/>
    </source>
</evidence>
<keyword evidence="1" id="KW-0472">Membrane</keyword>
<feature type="transmembrane region" description="Helical" evidence="1">
    <location>
        <begin position="115"/>
        <end position="140"/>
    </location>
</feature>
<reference evidence="4" key="2">
    <citation type="journal article" date="2014" name="Genetics">
        <title>Maintaining two mating types: Structure of the mating type locus and its role in heterokaryosis in Podospora anserina.</title>
        <authorList>
            <person name="Grognet P."/>
            <person name="Bidard F."/>
            <person name="Kuchly C."/>
            <person name="Tong L.C.H."/>
            <person name="Coppin E."/>
            <person name="Benkhali J.A."/>
            <person name="Couloux A."/>
            <person name="Wincker P."/>
            <person name="Debuchy R."/>
            <person name="Silar P."/>
        </authorList>
    </citation>
    <scope>GENOME REANNOTATION</scope>
    <source>
        <strain evidence="4">S / ATCC MYA-4624 / DSM 980 / FGSC 10383</strain>
    </source>
</reference>
<dbReference type="Proteomes" id="UP000001197">
    <property type="component" value="Chromosome 4"/>
</dbReference>
<keyword evidence="4" id="KW-1185">Reference proteome</keyword>